<feature type="domain" description="Core-binding (CB)" evidence="7">
    <location>
        <begin position="99"/>
        <end position="182"/>
    </location>
</feature>
<dbReference type="GO" id="GO:0003677">
    <property type="term" value="F:DNA binding"/>
    <property type="evidence" value="ECO:0007669"/>
    <property type="project" value="UniProtKB-UniRule"/>
</dbReference>
<dbReference type="GO" id="GO:0015074">
    <property type="term" value="P:DNA integration"/>
    <property type="evidence" value="ECO:0007669"/>
    <property type="project" value="UniProtKB-KW"/>
</dbReference>
<evidence type="ECO:0000256" key="4">
    <source>
        <dbReference type="ARBA" id="ARBA00023172"/>
    </source>
</evidence>
<dbReference type="CDD" id="cd00801">
    <property type="entry name" value="INT_P4_C"/>
    <property type="match status" value="1"/>
</dbReference>
<evidence type="ECO:0000256" key="2">
    <source>
        <dbReference type="ARBA" id="ARBA00022908"/>
    </source>
</evidence>
<sequence>MANFNLLQDIQVKQAKPKEKSYYLFDGLGLHLEVTPNNSKIWNFRYTFNKKRKSTTFQSYPKVSLAQARKKRDEYNNLLFENIDPIQYYKEQKEIKHIEDKSDFKNIFYEWWNNEKDKSQDTQHQWKKTRFEKDILPFIGDMKIKDIKLQDIVQTLTNKAKTSSETANRLFAYLKSIYSYAMLHGYIERNILIEINKSHFLTTQKVKHIPKITDEENLKDLINAIYNYQGMHSIKNALKFVLHIPLRASNLCNLKWNYINFEDKLLNIPRNLMKVKNNNFDDFKMPLSDEVINILLEQKQLTGYQEWVFLGTNNRTPINVESPNKALKIMGFDDEEKGRKITLHGFRGTFRSLIDTLDTNNKFSFDVKERALDHQEDNKVVRAYSHKADYVKQLKPLMNFWSDYILSLKDEVK</sequence>
<dbReference type="InterPro" id="IPR025166">
    <property type="entry name" value="Integrase_DNA_bind_dom"/>
</dbReference>
<dbReference type="PANTHER" id="PTHR30629">
    <property type="entry name" value="PROPHAGE INTEGRASE"/>
    <property type="match status" value="1"/>
</dbReference>
<proteinExistence type="inferred from homology"/>
<dbReference type="Pfam" id="PF13356">
    <property type="entry name" value="Arm-DNA-bind_3"/>
    <property type="match status" value="1"/>
</dbReference>
<dbReference type="PANTHER" id="PTHR30629:SF2">
    <property type="entry name" value="PROPHAGE INTEGRASE INTS-RELATED"/>
    <property type="match status" value="1"/>
</dbReference>
<dbReference type="GO" id="GO:0006310">
    <property type="term" value="P:DNA recombination"/>
    <property type="evidence" value="ECO:0007669"/>
    <property type="project" value="UniProtKB-KW"/>
</dbReference>
<dbReference type="InterPro" id="IPR044068">
    <property type="entry name" value="CB"/>
</dbReference>
<feature type="domain" description="Tyr recombinase" evidence="6">
    <location>
        <begin position="208"/>
        <end position="398"/>
    </location>
</feature>
<keyword evidence="4" id="KW-0233">DNA recombination</keyword>
<evidence type="ECO:0000313" key="9">
    <source>
        <dbReference type="Proteomes" id="UP000035526"/>
    </source>
</evidence>
<dbReference type="AlphaFoldDB" id="A0A837J6X6"/>
<dbReference type="InterPro" id="IPR050808">
    <property type="entry name" value="Phage_Integrase"/>
</dbReference>
<gene>
    <name evidence="8" type="ORF">AF76_03715</name>
</gene>
<dbReference type="Pfam" id="PF22022">
    <property type="entry name" value="Phage_int_M"/>
    <property type="match status" value="1"/>
</dbReference>
<keyword evidence="2" id="KW-0229">DNA integration</keyword>
<accession>A0A837J6X6</accession>
<comment type="caution">
    <text evidence="8">The sequence shown here is derived from an EMBL/GenBank/DDBJ whole genome shotgun (WGS) entry which is preliminary data.</text>
</comment>
<reference evidence="8 9" key="1">
    <citation type="submission" date="2014-01" db="EMBL/GenBank/DDBJ databases">
        <title>Development of a Comparative Genomic Fingerprinting Assay for High Resolution Genotyping of Arcobacter butzleri.</title>
        <authorList>
            <person name="Webb A.L."/>
            <person name="Inglis G.D."/>
            <person name="Kruczkiewicz P."/>
            <person name="Selinger L.B."/>
            <person name="Taboada E.N."/>
        </authorList>
    </citation>
    <scope>NUCLEOTIDE SEQUENCE [LARGE SCALE GENOMIC DNA]</scope>
    <source>
        <strain evidence="8 9">L351</strain>
    </source>
</reference>
<evidence type="ECO:0000259" key="7">
    <source>
        <dbReference type="PROSITE" id="PS51900"/>
    </source>
</evidence>
<evidence type="ECO:0000313" key="8">
    <source>
        <dbReference type="EMBL" id="KLE01923.1"/>
    </source>
</evidence>
<evidence type="ECO:0000256" key="1">
    <source>
        <dbReference type="ARBA" id="ARBA00008857"/>
    </source>
</evidence>
<keyword evidence="3 5" id="KW-0238">DNA-binding</keyword>
<dbReference type="InterPro" id="IPR013762">
    <property type="entry name" value="Integrase-like_cat_sf"/>
</dbReference>
<dbReference type="Gene3D" id="1.10.443.10">
    <property type="entry name" value="Intergrase catalytic core"/>
    <property type="match status" value="1"/>
</dbReference>
<dbReference type="PROSITE" id="PS51898">
    <property type="entry name" value="TYR_RECOMBINASE"/>
    <property type="match status" value="1"/>
</dbReference>
<comment type="similarity">
    <text evidence="1">Belongs to the 'phage' integrase family.</text>
</comment>
<dbReference type="InterPro" id="IPR053876">
    <property type="entry name" value="Phage_int_M"/>
</dbReference>
<dbReference type="Pfam" id="PF00589">
    <property type="entry name" value="Phage_integrase"/>
    <property type="match status" value="1"/>
</dbReference>
<dbReference type="Gene3D" id="3.30.160.390">
    <property type="entry name" value="Integrase, DNA-binding domain"/>
    <property type="match status" value="1"/>
</dbReference>
<protein>
    <submittedName>
        <fullName evidence="8">Integrase</fullName>
    </submittedName>
</protein>
<dbReference type="InterPro" id="IPR038488">
    <property type="entry name" value="Integrase_DNA-bd_sf"/>
</dbReference>
<dbReference type="RefSeq" id="WP_052944713.1">
    <property type="nucleotide sequence ID" value="NZ_JAIS01000050.1"/>
</dbReference>
<dbReference type="Proteomes" id="UP000035526">
    <property type="component" value="Unassembled WGS sequence"/>
</dbReference>
<evidence type="ECO:0000259" key="6">
    <source>
        <dbReference type="PROSITE" id="PS51898"/>
    </source>
</evidence>
<evidence type="ECO:0000256" key="3">
    <source>
        <dbReference type="ARBA" id="ARBA00023125"/>
    </source>
</evidence>
<dbReference type="InterPro" id="IPR011010">
    <property type="entry name" value="DNA_brk_join_enz"/>
</dbReference>
<organism evidence="8 9">
    <name type="scientific">Aliarcobacter butzleri L351</name>
    <dbReference type="NCBI Taxonomy" id="1447259"/>
    <lineage>
        <taxon>Bacteria</taxon>
        <taxon>Pseudomonadati</taxon>
        <taxon>Campylobacterota</taxon>
        <taxon>Epsilonproteobacteria</taxon>
        <taxon>Campylobacterales</taxon>
        <taxon>Arcobacteraceae</taxon>
        <taxon>Aliarcobacter</taxon>
    </lineage>
</organism>
<dbReference type="EMBL" id="JAIS01000050">
    <property type="protein sequence ID" value="KLE01923.1"/>
    <property type="molecule type" value="Genomic_DNA"/>
</dbReference>
<dbReference type="InterPro" id="IPR010998">
    <property type="entry name" value="Integrase_recombinase_N"/>
</dbReference>
<dbReference type="Gene3D" id="1.10.150.130">
    <property type="match status" value="1"/>
</dbReference>
<dbReference type="PROSITE" id="PS51900">
    <property type="entry name" value="CB"/>
    <property type="match status" value="1"/>
</dbReference>
<dbReference type="SUPFAM" id="SSF56349">
    <property type="entry name" value="DNA breaking-rejoining enzymes"/>
    <property type="match status" value="1"/>
</dbReference>
<dbReference type="InterPro" id="IPR002104">
    <property type="entry name" value="Integrase_catalytic"/>
</dbReference>
<evidence type="ECO:0000256" key="5">
    <source>
        <dbReference type="PROSITE-ProRule" id="PRU01248"/>
    </source>
</evidence>
<name>A0A837J6X6_9BACT</name>